<dbReference type="RefSeq" id="WP_023430704.1">
    <property type="nucleotide sequence ID" value="NZ_AWXZ01000013.1"/>
</dbReference>
<dbReference type="InterPro" id="IPR019704">
    <property type="entry name" value="Flagellar_assmbl_FliX_class2"/>
</dbReference>
<gene>
    <name evidence="1" type="ORF">N177_0555</name>
</gene>
<keyword evidence="1" id="KW-0969">Cilium</keyword>
<dbReference type="Pfam" id="PF10768">
    <property type="entry name" value="FliX"/>
    <property type="match status" value="1"/>
</dbReference>
<protein>
    <submittedName>
        <fullName evidence="1">Flagellar trans-acting factor FliX</fullName>
    </submittedName>
</protein>
<organism evidence="1 2">
    <name type="scientific">Lutibaculum baratangense AMV1</name>
    <dbReference type="NCBI Taxonomy" id="631454"/>
    <lineage>
        <taxon>Bacteria</taxon>
        <taxon>Pseudomonadati</taxon>
        <taxon>Pseudomonadota</taxon>
        <taxon>Alphaproteobacteria</taxon>
        <taxon>Hyphomicrobiales</taxon>
        <taxon>Tepidamorphaceae</taxon>
        <taxon>Lutibaculum</taxon>
    </lineage>
</organism>
<dbReference type="Proteomes" id="UP000017819">
    <property type="component" value="Unassembled WGS sequence"/>
</dbReference>
<comment type="caution">
    <text evidence="1">The sequence shown here is derived from an EMBL/GenBank/DDBJ whole genome shotgun (WGS) entry which is preliminary data.</text>
</comment>
<sequence>MRIEGTYQISPFAPLRGRPVAEGGFVVTADRPRAQRAGTRKAAGLAGIASLLALQGIDDGDAREDGLRRGNQALDLLEELKIAVLEGTGAPARLDRLEALVPDLAETTGDEGLDGVLAELSLRVQVELAKRGR</sequence>
<evidence type="ECO:0000313" key="2">
    <source>
        <dbReference type="Proteomes" id="UP000017819"/>
    </source>
</evidence>
<name>V4RL31_9HYPH</name>
<dbReference type="STRING" id="631454.N177_0555"/>
<reference evidence="1 2" key="1">
    <citation type="journal article" date="2014" name="Genome Announc.">
        <title>Draft Genome Sequence of Lutibaculum baratangense Strain AMV1T, Isolated from a Mud Volcano in Andamans, India.</title>
        <authorList>
            <person name="Singh A."/>
            <person name="Sreenivas A."/>
            <person name="Sathyanarayana Reddy G."/>
            <person name="Pinnaka A.K."/>
            <person name="Shivaji S."/>
        </authorList>
    </citation>
    <scope>NUCLEOTIDE SEQUENCE [LARGE SCALE GENOMIC DNA]</scope>
    <source>
        <strain evidence="1 2">AMV1</strain>
    </source>
</reference>
<keyword evidence="1" id="KW-0966">Cell projection</keyword>
<dbReference type="GO" id="GO:0044781">
    <property type="term" value="P:bacterial-type flagellum organization"/>
    <property type="evidence" value="ECO:0007669"/>
    <property type="project" value="InterPro"/>
</dbReference>
<dbReference type="AlphaFoldDB" id="V4RL31"/>
<dbReference type="OrthoDB" id="8005693at2"/>
<dbReference type="EMBL" id="AWXZ01000013">
    <property type="protein sequence ID" value="ESR26771.1"/>
    <property type="molecule type" value="Genomic_DNA"/>
</dbReference>
<keyword evidence="2" id="KW-1185">Reference proteome</keyword>
<proteinExistence type="predicted"/>
<evidence type="ECO:0000313" key="1">
    <source>
        <dbReference type="EMBL" id="ESR26771.1"/>
    </source>
</evidence>
<accession>V4RL31</accession>
<keyword evidence="1" id="KW-0282">Flagellum</keyword>